<dbReference type="GO" id="GO:0046982">
    <property type="term" value="F:protein heterodimerization activity"/>
    <property type="evidence" value="ECO:0007669"/>
    <property type="project" value="InterPro"/>
</dbReference>
<dbReference type="GO" id="GO:0003677">
    <property type="term" value="F:DNA binding"/>
    <property type="evidence" value="ECO:0007669"/>
    <property type="project" value="InterPro"/>
</dbReference>
<evidence type="ECO:0000313" key="2">
    <source>
        <dbReference type="Proteomes" id="UP000499080"/>
    </source>
</evidence>
<comment type="caution">
    <text evidence="1">The sequence shown here is derived from an EMBL/GenBank/DDBJ whole genome shotgun (WGS) entry which is preliminary data.</text>
</comment>
<dbReference type="GO" id="GO:0000786">
    <property type="term" value="C:nucleosome"/>
    <property type="evidence" value="ECO:0007669"/>
    <property type="project" value="InterPro"/>
</dbReference>
<dbReference type="PRINTS" id="PR00620">
    <property type="entry name" value="HISTONEH2A"/>
</dbReference>
<dbReference type="AlphaFoldDB" id="A0A4Y2SRV3"/>
<reference evidence="1 2" key="1">
    <citation type="journal article" date="2019" name="Sci. Rep.">
        <title>Orb-weaving spider Araneus ventricosus genome elucidates the spidroin gene catalogue.</title>
        <authorList>
            <person name="Kono N."/>
            <person name="Nakamura H."/>
            <person name="Ohtoshi R."/>
            <person name="Moran D.A.P."/>
            <person name="Shinohara A."/>
            <person name="Yoshida Y."/>
            <person name="Fujiwara M."/>
            <person name="Mori M."/>
            <person name="Tomita M."/>
            <person name="Arakawa K."/>
        </authorList>
    </citation>
    <scope>NUCLEOTIDE SEQUENCE [LARGE SCALE GENOMIC DNA]</scope>
</reference>
<dbReference type="Gene3D" id="1.10.20.10">
    <property type="entry name" value="Histone, subunit A"/>
    <property type="match status" value="1"/>
</dbReference>
<keyword evidence="2" id="KW-1185">Reference proteome</keyword>
<protein>
    <recommendedName>
        <fullName evidence="3">Histone H2A</fullName>
    </recommendedName>
</protein>
<gene>
    <name evidence="1" type="ORF">AVEN_104938_1</name>
</gene>
<accession>A0A4Y2SRV3</accession>
<dbReference type="InterPro" id="IPR002119">
    <property type="entry name" value="Histone_H2A"/>
</dbReference>
<dbReference type="SUPFAM" id="SSF47113">
    <property type="entry name" value="Histone-fold"/>
    <property type="match status" value="1"/>
</dbReference>
<evidence type="ECO:0008006" key="3">
    <source>
        <dbReference type="Google" id="ProtNLM"/>
    </source>
</evidence>
<dbReference type="OrthoDB" id="6428021at2759"/>
<organism evidence="1 2">
    <name type="scientific">Araneus ventricosus</name>
    <name type="common">Orbweaver spider</name>
    <name type="synonym">Epeira ventricosa</name>
    <dbReference type="NCBI Taxonomy" id="182803"/>
    <lineage>
        <taxon>Eukaryota</taxon>
        <taxon>Metazoa</taxon>
        <taxon>Ecdysozoa</taxon>
        <taxon>Arthropoda</taxon>
        <taxon>Chelicerata</taxon>
        <taxon>Arachnida</taxon>
        <taxon>Araneae</taxon>
        <taxon>Araneomorphae</taxon>
        <taxon>Entelegynae</taxon>
        <taxon>Araneoidea</taxon>
        <taxon>Araneidae</taxon>
        <taxon>Araneus</taxon>
    </lineage>
</organism>
<dbReference type="GO" id="GO:0030527">
    <property type="term" value="F:structural constituent of chromatin"/>
    <property type="evidence" value="ECO:0007669"/>
    <property type="project" value="InterPro"/>
</dbReference>
<dbReference type="Proteomes" id="UP000499080">
    <property type="component" value="Unassembled WGS sequence"/>
</dbReference>
<evidence type="ECO:0000313" key="1">
    <source>
        <dbReference type="EMBL" id="GBN89685.1"/>
    </source>
</evidence>
<name>A0A4Y2SRV3_ARAVE</name>
<sequence>MQLLKTAFPQGRVYPSVPLFLSAVLEYLAVEMLELASNKAHDRKIARASRSGESRSYRITLEDLLHGIYSDDELKILVDTVFKKI</sequence>
<proteinExistence type="predicted"/>
<dbReference type="EMBL" id="BGPR01022914">
    <property type="protein sequence ID" value="GBN89685.1"/>
    <property type="molecule type" value="Genomic_DNA"/>
</dbReference>
<dbReference type="InterPro" id="IPR009072">
    <property type="entry name" value="Histone-fold"/>
</dbReference>